<dbReference type="OrthoDB" id="5125682at2"/>
<name>A0A6I3M1W8_9MICO</name>
<dbReference type="RefSeq" id="WP_155050024.1">
    <property type="nucleotide sequence ID" value="NZ_BAAAIB010000001.1"/>
</dbReference>
<keyword evidence="2" id="KW-1185">Reference proteome</keyword>
<sequence length="144" mass="15843">MTYVVIGAFAVVFLTLAVINTIDAREPVIWGTFTEEYCQETRRGCSSIGTWVSDDQTITKTDIRLDGWVEPGGSISAGYQPTGIISDADNHIVHAVGWMSIGPHLTWVAAMAAVIWGLVKAFQWGHLSVPRIAVSAWKKWRHSS</sequence>
<protein>
    <recommendedName>
        <fullName evidence="3">DUF3592 domain-containing protein</fullName>
    </recommendedName>
</protein>
<gene>
    <name evidence="1" type="ORF">GJ743_00700</name>
</gene>
<proteinExistence type="predicted"/>
<evidence type="ECO:0000313" key="2">
    <source>
        <dbReference type="Proteomes" id="UP000433071"/>
    </source>
</evidence>
<accession>A0A6I3M1W8</accession>
<dbReference type="EMBL" id="WMLB01000003">
    <property type="protein sequence ID" value="MTH66888.1"/>
    <property type="molecule type" value="Genomic_DNA"/>
</dbReference>
<comment type="caution">
    <text evidence="1">The sequence shown here is derived from an EMBL/GenBank/DDBJ whole genome shotgun (WGS) entry which is preliminary data.</text>
</comment>
<dbReference type="Proteomes" id="UP000433071">
    <property type="component" value="Unassembled WGS sequence"/>
</dbReference>
<reference evidence="1 2" key="1">
    <citation type="submission" date="2019-11" db="EMBL/GenBank/DDBJ databases">
        <title>Agromyces kandeliae sp. nov., isolated from mangrove soil.</title>
        <authorList>
            <person name="Wang R."/>
        </authorList>
    </citation>
    <scope>NUCLEOTIDE SEQUENCE [LARGE SCALE GENOMIC DNA]</scope>
    <source>
        <strain evidence="1 2">JCM 11433</strain>
    </source>
</reference>
<organism evidence="1 2">
    <name type="scientific">Agromyces bracchium</name>
    <dbReference type="NCBI Taxonomy" id="88376"/>
    <lineage>
        <taxon>Bacteria</taxon>
        <taxon>Bacillati</taxon>
        <taxon>Actinomycetota</taxon>
        <taxon>Actinomycetes</taxon>
        <taxon>Micrococcales</taxon>
        <taxon>Microbacteriaceae</taxon>
        <taxon>Agromyces</taxon>
    </lineage>
</organism>
<dbReference type="AlphaFoldDB" id="A0A6I3M1W8"/>
<evidence type="ECO:0000313" key="1">
    <source>
        <dbReference type="EMBL" id="MTH66888.1"/>
    </source>
</evidence>
<evidence type="ECO:0008006" key="3">
    <source>
        <dbReference type="Google" id="ProtNLM"/>
    </source>
</evidence>